<dbReference type="SUPFAM" id="SSF52266">
    <property type="entry name" value="SGNH hydrolase"/>
    <property type="match status" value="1"/>
</dbReference>
<dbReference type="Proteomes" id="UP000324194">
    <property type="component" value="Chromosome 1"/>
</dbReference>
<dbReference type="InterPro" id="IPR013830">
    <property type="entry name" value="SGNH_hydro"/>
</dbReference>
<dbReference type="InterPro" id="IPR051532">
    <property type="entry name" value="Ester_Hydrolysis_Enzymes"/>
</dbReference>
<evidence type="ECO:0000313" key="3">
    <source>
        <dbReference type="Proteomes" id="UP000324194"/>
    </source>
</evidence>
<keyword evidence="3" id="KW-1185">Reference proteome</keyword>
<dbReference type="PANTHER" id="PTHR30383:SF29">
    <property type="entry name" value="SGNH HYDROLASE-TYPE ESTERASE DOMAIN-CONTAINING PROTEIN"/>
    <property type="match status" value="1"/>
</dbReference>
<protein>
    <recommendedName>
        <fullName evidence="1">SGNH hydrolase-type esterase domain-containing protein</fullName>
    </recommendedName>
</protein>
<dbReference type="Pfam" id="PF13472">
    <property type="entry name" value="Lipase_GDSL_2"/>
    <property type="match status" value="1"/>
</dbReference>
<evidence type="ECO:0000259" key="1">
    <source>
        <dbReference type="Pfam" id="PF13472"/>
    </source>
</evidence>
<dbReference type="GO" id="GO:0016788">
    <property type="term" value="F:hydrolase activity, acting on ester bonds"/>
    <property type="evidence" value="ECO:0007669"/>
    <property type="project" value="UniProtKB-ARBA"/>
</dbReference>
<gene>
    <name evidence="2" type="ORF">AQUSIP_08490</name>
</gene>
<proteinExistence type="predicted"/>
<dbReference type="EMBL" id="LR699119">
    <property type="protein sequence ID" value="VVC75559.1"/>
    <property type="molecule type" value="Genomic_DNA"/>
</dbReference>
<dbReference type="RefSeq" id="WP_148338855.1">
    <property type="nucleotide sequence ID" value="NZ_LR699119.1"/>
</dbReference>
<evidence type="ECO:0000313" key="2">
    <source>
        <dbReference type="EMBL" id="VVC75559.1"/>
    </source>
</evidence>
<reference evidence="2 3" key="1">
    <citation type="submission" date="2019-08" db="EMBL/GenBank/DDBJ databases">
        <authorList>
            <person name="Guy L."/>
        </authorList>
    </citation>
    <scope>NUCLEOTIDE SEQUENCE [LARGE SCALE GENOMIC DNA]</scope>
    <source>
        <strain evidence="2 3">SGT-108</strain>
    </source>
</reference>
<dbReference type="PANTHER" id="PTHR30383">
    <property type="entry name" value="THIOESTERASE 1/PROTEASE 1/LYSOPHOSPHOLIPASE L1"/>
    <property type="match status" value="1"/>
</dbReference>
<dbReference type="KEGG" id="asip:AQUSIP_08490"/>
<organism evidence="2 3">
    <name type="scientific">Aquicella siphonis</name>
    <dbReference type="NCBI Taxonomy" id="254247"/>
    <lineage>
        <taxon>Bacteria</taxon>
        <taxon>Pseudomonadati</taxon>
        <taxon>Pseudomonadota</taxon>
        <taxon>Gammaproteobacteria</taxon>
        <taxon>Legionellales</taxon>
        <taxon>Coxiellaceae</taxon>
        <taxon>Aquicella</taxon>
    </lineage>
</organism>
<accession>A0A5E4PEZ8</accession>
<feature type="domain" description="SGNH hydrolase-type esterase" evidence="1">
    <location>
        <begin position="7"/>
        <end position="186"/>
    </location>
</feature>
<dbReference type="AlphaFoldDB" id="A0A5E4PEZ8"/>
<sequence length="221" mass="24745">MQKTILCYGDSNTWGYVPAADHSQLKSRYSRHERWTGLLQTLLGDNYYVIEEGLNSRTTNLDYSVPPDRNGKTYLASCLYSHAPVDLVVLGLGGNDMKTYFNRTPEDIKNGLADLIELIQSSQYGAGLTQAPEILITTSAIPYPFVENFTDENGVHFLRGIVRKAMETIPLFARLAAEKQCHFMDLSINVSPSTIDGVHYDLAAHRKVAELLDEKIKSLFP</sequence>
<dbReference type="Gene3D" id="3.40.50.1110">
    <property type="entry name" value="SGNH hydrolase"/>
    <property type="match status" value="1"/>
</dbReference>
<name>A0A5E4PEZ8_9COXI</name>
<dbReference type="OrthoDB" id="164654at2"/>
<dbReference type="InterPro" id="IPR036514">
    <property type="entry name" value="SGNH_hydro_sf"/>
</dbReference>